<evidence type="ECO:0000313" key="8">
    <source>
        <dbReference type="Proteomes" id="UP001456524"/>
    </source>
</evidence>
<feature type="transmembrane region" description="Helical" evidence="6">
    <location>
        <begin position="86"/>
        <end position="104"/>
    </location>
</feature>
<dbReference type="Proteomes" id="UP001456524">
    <property type="component" value="Unassembled WGS sequence"/>
</dbReference>
<dbReference type="PANTHER" id="PTHR30618:SF0">
    <property type="entry name" value="PURINE-URACIL PERMEASE NCS1"/>
    <property type="match status" value="1"/>
</dbReference>
<sequence>MLVSRLSKARAAFSSARDFVSAIETKESARGRLEHRNPWSNEDLDISPRKDWTWGWWDYAAFWWSYGFSTGVWAAGSSLVSLGLTWWQAIICIFISHLLGAIGMAMHSRSVATYHFGFPVASRVVGGLRGAFFPVFVRVLVGTIWVGVQLVQGGYFTAVLLRAVFGKSFHDLKNTIPAGQDITVQQLIGLLVLWTITLSILSIPIPRVRIIYTIKSVVFPPVVIGLFIFCILQGRANGYSPGKFSTSAPTHDATLA</sequence>
<keyword evidence="5 6" id="KW-0472">Membrane</keyword>
<dbReference type="InterPro" id="IPR045225">
    <property type="entry name" value="Uracil/uridine/allantoin_perm"/>
</dbReference>
<dbReference type="PANTHER" id="PTHR30618">
    <property type="entry name" value="NCS1 FAMILY PURINE/PYRIMIDINE TRANSPORTER"/>
    <property type="match status" value="1"/>
</dbReference>
<feature type="transmembrane region" description="Helical" evidence="6">
    <location>
        <begin position="211"/>
        <end position="232"/>
    </location>
</feature>
<evidence type="ECO:0000256" key="3">
    <source>
        <dbReference type="ARBA" id="ARBA00022692"/>
    </source>
</evidence>
<keyword evidence="8" id="KW-1185">Reference proteome</keyword>
<feature type="transmembrane region" description="Helical" evidence="6">
    <location>
        <begin position="186"/>
        <end position="205"/>
    </location>
</feature>
<evidence type="ECO:0000313" key="7">
    <source>
        <dbReference type="EMBL" id="KAK8175562.1"/>
    </source>
</evidence>
<gene>
    <name evidence="7" type="ORF">IWX90DRAFT_483604</name>
</gene>
<evidence type="ECO:0000256" key="1">
    <source>
        <dbReference type="ARBA" id="ARBA00004141"/>
    </source>
</evidence>
<dbReference type="Pfam" id="PF02133">
    <property type="entry name" value="Transp_cyt_pur"/>
    <property type="match status" value="1"/>
</dbReference>
<comment type="similarity">
    <text evidence="2">Belongs to the purine-cytosine permease (2.A.39) family.</text>
</comment>
<comment type="subcellular location">
    <subcellularLocation>
        <location evidence="1">Membrane</location>
        <topology evidence="1">Multi-pass membrane protein</topology>
    </subcellularLocation>
</comment>
<comment type="caution">
    <text evidence="7">The sequence shown here is derived from an EMBL/GenBank/DDBJ whole genome shotgun (WGS) entry which is preliminary data.</text>
</comment>
<dbReference type="EMBL" id="JBBWUH010000002">
    <property type="protein sequence ID" value="KAK8175562.1"/>
    <property type="molecule type" value="Genomic_DNA"/>
</dbReference>
<reference evidence="7 8" key="1">
    <citation type="journal article" date="2022" name="G3 (Bethesda)">
        <title>Enemy or ally: a genomic approach to elucidate the lifestyle of Phyllosticta citrichinaensis.</title>
        <authorList>
            <person name="Buijs V.A."/>
            <person name="Groenewald J.Z."/>
            <person name="Haridas S."/>
            <person name="LaButti K.M."/>
            <person name="Lipzen A."/>
            <person name="Martin F.M."/>
            <person name="Barry K."/>
            <person name="Grigoriev I.V."/>
            <person name="Crous P.W."/>
            <person name="Seidl M.F."/>
        </authorList>
    </citation>
    <scope>NUCLEOTIDE SEQUENCE [LARGE SCALE GENOMIC DNA]</scope>
    <source>
        <strain evidence="7 8">CBS 129764</strain>
    </source>
</reference>
<evidence type="ECO:0000256" key="4">
    <source>
        <dbReference type="ARBA" id="ARBA00022989"/>
    </source>
</evidence>
<organism evidence="7 8">
    <name type="scientific">Phyllosticta citrichinensis</name>
    <dbReference type="NCBI Taxonomy" id="1130410"/>
    <lineage>
        <taxon>Eukaryota</taxon>
        <taxon>Fungi</taxon>
        <taxon>Dikarya</taxon>
        <taxon>Ascomycota</taxon>
        <taxon>Pezizomycotina</taxon>
        <taxon>Dothideomycetes</taxon>
        <taxon>Dothideomycetes incertae sedis</taxon>
        <taxon>Botryosphaeriales</taxon>
        <taxon>Phyllostictaceae</taxon>
        <taxon>Phyllosticta</taxon>
    </lineage>
</organism>
<accession>A0ABR1Y3P3</accession>
<feature type="transmembrane region" description="Helical" evidence="6">
    <location>
        <begin position="143"/>
        <end position="165"/>
    </location>
</feature>
<feature type="transmembrane region" description="Helical" evidence="6">
    <location>
        <begin position="116"/>
        <end position="137"/>
    </location>
</feature>
<name>A0ABR1Y3P3_9PEZI</name>
<dbReference type="Gene3D" id="1.10.4160.10">
    <property type="entry name" value="Hydantoin permease"/>
    <property type="match status" value="1"/>
</dbReference>
<keyword evidence="4 6" id="KW-1133">Transmembrane helix</keyword>
<keyword evidence="3 6" id="KW-0812">Transmembrane</keyword>
<proteinExistence type="inferred from homology"/>
<evidence type="ECO:0000256" key="6">
    <source>
        <dbReference type="SAM" id="Phobius"/>
    </source>
</evidence>
<evidence type="ECO:0000256" key="5">
    <source>
        <dbReference type="ARBA" id="ARBA00023136"/>
    </source>
</evidence>
<protein>
    <submittedName>
        <fullName evidence="7">Permease for cytosine/purines, uracil, thiamine, allantoin-domain-containing protein</fullName>
    </submittedName>
</protein>
<feature type="transmembrane region" description="Helical" evidence="6">
    <location>
        <begin position="59"/>
        <end position="80"/>
    </location>
</feature>
<evidence type="ECO:0000256" key="2">
    <source>
        <dbReference type="ARBA" id="ARBA00008974"/>
    </source>
</evidence>
<dbReference type="InterPro" id="IPR001248">
    <property type="entry name" value="Pur-cyt_permease"/>
</dbReference>